<feature type="region of interest" description="Disordered" evidence="1">
    <location>
        <begin position="1"/>
        <end position="20"/>
    </location>
</feature>
<evidence type="ECO:0000313" key="2">
    <source>
        <dbReference type="EMBL" id="GIG73875.1"/>
    </source>
</evidence>
<comment type="caution">
    <text evidence="2">The sequence shown here is derived from an EMBL/GenBank/DDBJ whole genome shotgun (WGS) entry which is preliminary data.</text>
</comment>
<name>A0A8J3LZE4_9ACTN</name>
<dbReference type="EMBL" id="BONU01000012">
    <property type="protein sequence ID" value="GIG73875.1"/>
    <property type="molecule type" value="Genomic_DNA"/>
</dbReference>
<dbReference type="AlphaFoldDB" id="A0A8J3LZE4"/>
<proteinExistence type="predicted"/>
<organism evidence="2 3">
    <name type="scientific">Planosporangium flavigriseum</name>
    <dbReference type="NCBI Taxonomy" id="373681"/>
    <lineage>
        <taxon>Bacteria</taxon>
        <taxon>Bacillati</taxon>
        <taxon>Actinomycetota</taxon>
        <taxon>Actinomycetes</taxon>
        <taxon>Micromonosporales</taxon>
        <taxon>Micromonosporaceae</taxon>
        <taxon>Planosporangium</taxon>
    </lineage>
</organism>
<evidence type="ECO:0000256" key="1">
    <source>
        <dbReference type="SAM" id="MobiDB-lite"/>
    </source>
</evidence>
<reference evidence="2" key="1">
    <citation type="submission" date="2021-01" db="EMBL/GenBank/DDBJ databases">
        <title>Whole genome shotgun sequence of Planosporangium flavigriseum NBRC 105377.</title>
        <authorList>
            <person name="Komaki H."/>
            <person name="Tamura T."/>
        </authorList>
    </citation>
    <scope>NUCLEOTIDE SEQUENCE</scope>
    <source>
        <strain evidence="2">NBRC 105377</strain>
    </source>
</reference>
<sequence length="143" mass="15240">MEAEHSTAGSGTGAYPSRSRRAARGRLGEIGLHAGYPFHLTLRIRSEGVQVHGRTLTPPAGCDTRATPPRGDARTTGHPAGVPKTDLSGFKPNAEAIAGRNSDLVVSNDLNKIVDQLKQLKINVYVARVLPGEYGPLVVPVRR</sequence>
<keyword evidence="3" id="KW-1185">Reference proteome</keyword>
<gene>
    <name evidence="2" type="ORF">Pfl04_22790</name>
</gene>
<dbReference type="Proteomes" id="UP000653674">
    <property type="component" value="Unassembled WGS sequence"/>
</dbReference>
<dbReference type="Gene3D" id="3.40.50.1980">
    <property type="entry name" value="Nitrogenase molybdenum iron protein domain"/>
    <property type="match status" value="1"/>
</dbReference>
<protein>
    <submittedName>
        <fullName evidence="2">Uncharacterized protein</fullName>
    </submittedName>
</protein>
<evidence type="ECO:0000313" key="3">
    <source>
        <dbReference type="Proteomes" id="UP000653674"/>
    </source>
</evidence>
<accession>A0A8J3LZE4</accession>
<feature type="region of interest" description="Disordered" evidence="1">
    <location>
        <begin position="51"/>
        <end position="89"/>
    </location>
</feature>